<dbReference type="EMBL" id="AWSO01000216">
    <property type="protein sequence ID" value="ESK93245.1"/>
    <property type="molecule type" value="Genomic_DNA"/>
</dbReference>
<dbReference type="AlphaFoldDB" id="V2XL90"/>
<dbReference type="Proteomes" id="UP000017559">
    <property type="component" value="Unassembled WGS sequence"/>
</dbReference>
<sequence>MGTVNINNAQRSANYTKYDQFHKIILGDIILEKELYSSWWDWKWRCGKIFAKCKAQRTIYTIEILNYKAKFTAMTYKGEDAQHVWEEDFELFAHTKNPGSFQLFGINQSTIPMLIFHNELIPLGHFYKYSFWSSLYLSHLTKNNKWESIRSVWKDMRGFLCGGPEGPNADWKFFSSADGSLVVPKKADMLKDDISFQFFCKIGSSMDNSILKCAGFSQEPTYLDDLYLEVTKDLLSNDTETPYYLYNLWQNPCYYFPINIIGRLQFHTVYSPLKEAVARWPKGVYSLWEFVDWGQMGLVEKIVLSSGLTRFKLEMTQGKRICLQAEYNWFKLRIAWLSQSSWVFNALGMNKGKENFFLINPPHLMIHSACNYDSLPFFDFYNHKYSNKKVLPPPIYLFVHPLPESISELVSWKNSQPYFWSFDETGQLEMSEEECERWRLPKLTPQTNGLAFLSSWPMHIYAALQDWQKACGFNSTTSDWARSMEYPELGIIGMTKSQGWFKEAANVQKEGKKKGSWWEAIAGSDISAFGF</sequence>
<dbReference type="HOGENOM" id="CLU_023750_1_0_1"/>
<reference evidence="1 2" key="1">
    <citation type="journal article" date="2014" name="BMC Genomics">
        <title>Genome and secretome analysis of the hemibiotrophic fungal pathogen, Moniliophthora roreri, which causes frosty pod rot disease of cacao: mechanisms of the biotrophic and necrotrophic phases.</title>
        <authorList>
            <person name="Meinhardt L.W."/>
            <person name="Costa G.G.L."/>
            <person name="Thomazella D.P.T."/>
            <person name="Teixeira P.J.P.L."/>
            <person name="Carazzolle M.F."/>
            <person name="Schuster S.C."/>
            <person name="Carlson J.E."/>
            <person name="Guiltinan M.J."/>
            <person name="Mieczkowski P."/>
            <person name="Farmer A."/>
            <person name="Ramaraj T."/>
            <person name="Crozier J."/>
            <person name="Davis R.E."/>
            <person name="Shao J."/>
            <person name="Melnick R.L."/>
            <person name="Pereira G.A.G."/>
            <person name="Bailey B.A."/>
        </authorList>
    </citation>
    <scope>NUCLEOTIDE SEQUENCE [LARGE SCALE GENOMIC DNA]</scope>
    <source>
        <strain evidence="1 2">MCA 2997</strain>
    </source>
</reference>
<evidence type="ECO:0000313" key="2">
    <source>
        <dbReference type="Proteomes" id="UP000017559"/>
    </source>
</evidence>
<name>V2XL90_MONRO</name>
<comment type="caution">
    <text evidence="1">The sequence shown here is derived from an EMBL/GenBank/DDBJ whole genome shotgun (WGS) entry which is preliminary data.</text>
</comment>
<proteinExistence type="predicted"/>
<evidence type="ECO:0000313" key="1">
    <source>
        <dbReference type="EMBL" id="ESK93245.1"/>
    </source>
</evidence>
<gene>
    <name evidence="1" type="ORF">Moror_14596</name>
</gene>
<protein>
    <submittedName>
        <fullName evidence="1">Uncharacterized protein</fullName>
    </submittedName>
</protein>
<accession>V2XL90</accession>
<organism evidence="1 2">
    <name type="scientific">Moniliophthora roreri (strain MCA 2997)</name>
    <name type="common">Cocoa frosty pod rot fungus</name>
    <name type="synonym">Crinipellis roreri</name>
    <dbReference type="NCBI Taxonomy" id="1381753"/>
    <lineage>
        <taxon>Eukaryota</taxon>
        <taxon>Fungi</taxon>
        <taxon>Dikarya</taxon>
        <taxon>Basidiomycota</taxon>
        <taxon>Agaricomycotina</taxon>
        <taxon>Agaricomycetes</taxon>
        <taxon>Agaricomycetidae</taxon>
        <taxon>Agaricales</taxon>
        <taxon>Marasmiineae</taxon>
        <taxon>Marasmiaceae</taxon>
        <taxon>Moniliophthora</taxon>
    </lineage>
</organism>
<dbReference type="KEGG" id="mrr:Moror_14596"/>
<keyword evidence="2" id="KW-1185">Reference proteome</keyword>